<dbReference type="Gene3D" id="1.10.167.10">
    <property type="entry name" value="Regulator of G-protein Signalling 4, domain 2"/>
    <property type="match status" value="1"/>
</dbReference>
<dbReference type="PROSITE" id="PS50132">
    <property type="entry name" value="RGS"/>
    <property type="match status" value="1"/>
</dbReference>
<proteinExistence type="predicted"/>
<dbReference type="EMBL" id="CAJOBH010000706">
    <property type="protein sequence ID" value="CAF3812097.1"/>
    <property type="molecule type" value="Genomic_DNA"/>
</dbReference>
<dbReference type="InterPro" id="IPR036305">
    <property type="entry name" value="RGS_sf"/>
</dbReference>
<evidence type="ECO:0000313" key="3">
    <source>
        <dbReference type="Proteomes" id="UP000681967"/>
    </source>
</evidence>
<comment type="caution">
    <text evidence="2">The sequence shown here is derived from an EMBL/GenBank/DDBJ whole genome shotgun (WGS) entry which is preliminary data.</text>
</comment>
<organism evidence="2 3">
    <name type="scientific">Rotaria magnacalcarata</name>
    <dbReference type="NCBI Taxonomy" id="392030"/>
    <lineage>
        <taxon>Eukaryota</taxon>
        <taxon>Metazoa</taxon>
        <taxon>Spiralia</taxon>
        <taxon>Gnathifera</taxon>
        <taxon>Rotifera</taxon>
        <taxon>Eurotatoria</taxon>
        <taxon>Bdelloidea</taxon>
        <taxon>Philodinida</taxon>
        <taxon>Philodinidae</taxon>
        <taxon>Rotaria</taxon>
    </lineage>
</organism>
<evidence type="ECO:0000313" key="2">
    <source>
        <dbReference type="EMBL" id="CAF3812097.1"/>
    </source>
</evidence>
<dbReference type="InterPro" id="IPR044926">
    <property type="entry name" value="RGS_subdomain_2"/>
</dbReference>
<sequence length="224" mass="25793">MYSDTECTRRAGNSTRSCQSTSLSSRYVRGCGSNQDLSKRIQSLSSPSISEIIYNNETFPLLAEFLQIHGRESLVGFCAIVIGISNLSADKRQALYAVRAAYRQYVDDESISNSWLQPTTRESIRQQMSQRNFDPYKIFQPAMKDMLKYLKQNFYSNFLSSQLWKNYSNKKQQQQQQQDKRMKVLNASTPKKFNSSISTSTVKSSKQSTYKREILTDFNGNRTL</sequence>
<dbReference type="AlphaFoldDB" id="A0A8S2JK23"/>
<dbReference type="Pfam" id="PF00615">
    <property type="entry name" value="RGS"/>
    <property type="match status" value="1"/>
</dbReference>
<evidence type="ECO:0000259" key="1">
    <source>
        <dbReference type="PROSITE" id="PS50132"/>
    </source>
</evidence>
<name>A0A8S2JK23_9BILA</name>
<dbReference type="InterPro" id="IPR016137">
    <property type="entry name" value="RGS"/>
</dbReference>
<protein>
    <recommendedName>
        <fullName evidence="1">RGS domain-containing protein</fullName>
    </recommendedName>
</protein>
<feature type="non-terminal residue" evidence="2">
    <location>
        <position position="224"/>
    </location>
</feature>
<gene>
    <name evidence="2" type="ORF">BYL167_LOCUS3595</name>
</gene>
<dbReference type="Proteomes" id="UP000681967">
    <property type="component" value="Unassembled WGS sequence"/>
</dbReference>
<dbReference type="SMART" id="SM00315">
    <property type="entry name" value="RGS"/>
    <property type="match status" value="1"/>
</dbReference>
<dbReference type="SUPFAM" id="SSF48097">
    <property type="entry name" value="Regulator of G-protein signaling, RGS"/>
    <property type="match status" value="1"/>
</dbReference>
<accession>A0A8S2JK23</accession>
<feature type="domain" description="RGS" evidence="1">
    <location>
        <begin position="48"/>
        <end position="168"/>
    </location>
</feature>
<reference evidence="2" key="1">
    <citation type="submission" date="2021-02" db="EMBL/GenBank/DDBJ databases">
        <authorList>
            <person name="Nowell W R."/>
        </authorList>
    </citation>
    <scope>NUCLEOTIDE SEQUENCE</scope>
</reference>